<dbReference type="FunCoup" id="A0A1D2VNG9">
    <property type="interactions" value="78"/>
</dbReference>
<evidence type="ECO:0000256" key="1">
    <source>
        <dbReference type="ARBA" id="ARBA00008528"/>
    </source>
</evidence>
<feature type="region of interest" description="Disordered" evidence="2">
    <location>
        <begin position="375"/>
        <end position="410"/>
    </location>
</feature>
<keyword evidence="4" id="KW-1185">Reference proteome</keyword>
<evidence type="ECO:0000313" key="3">
    <source>
        <dbReference type="EMBL" id="ODV63158.1"/>
    </source>
</evidence>
<organism evidence="3 4">
    <name type="scientific">Ascoidea rubescens DSM 1968</name>
    <dbReference type="NCBI Taxonomy" id="1344418"/>
    <lineage>
        <taxon>Eukaryota</taxon>
        <taxon>Fungi</taxon>
        <taxon>Dikarya</taxon>
        <taxon>Ascomycota</taxon>
        <taxon>Saccharomycotina</taxon>
        <taxon>Saccharomycetes</taxon>
        <taxon>Ascoideaceae</taxon>
        <taxon>Ascoidea</taxon>
    </lineage>
</organism>
<feature type="compositionally biased region" description="Polar residues" evidence="2">
    <location>
        <begin position="502"/>
        <end position="518"/>
    </location>
</feature>
<gene>
    <name evidence="3" type="ORF">ASCRUDRAFT_68925</name>
</gene>
<dbReference type="RefSeq" id="XP_020049465.1">
    <property type="nucleotide sequence ID" value="XM_020191602.1"/>
</dbReference>
<dbReference type="PANTHER" id="PTHR28298:SF1">
    <property type="entry name" value="EISOSOME PROTEIN 1"/>
    <property type="match status" value="1"/>
</dbReference>
<feature type="compositionally biased region" description="Basic and acidic residues" evidence="2">
    <location>
        <begin position="478"/>
        <end position="501"/>
    </location>
</feature>
<dbReference type="GO" id="GO:0070941">
    <property type="term" value="P:eisosome assembly"/>
    <property type="evidence" value="ECO:0007669"/>
    <property type="project" value="TreeGrafter"/>
</dbReference>
<evidence type="ECO:0000313" key="4">
    <source>
        <dbReference type="Proteomes" id="UP000095038"/>
    </source>
</evidence>
<feature type="compositionally biased region" description="Basic and acidic residues" evidence="2">
    <location>
        <begin position="386"/>
        <end position="410"/>
    </location>
</feature>
<comment type="similarity">
    <text evidence="1">Belongs to the EIS1 family.</text>
</comment>
<accession>A0A1D2VNG9</accession>
<dbReference type="OrthoDB" id="4070583at2759"/>
<evidence type="ECO:0000256" key="2">
    <source>
        <dbReference type="SAM" id="MobiDB-lite"/>
    </source>
</evidence>
<reference evidence="4" key="1">
    <citation type="submission" date="2016-05" db="EMBL/GenBank/DDBJ databases">
        <title>Comparative genomics of biotechnologically important yeasts.</title>
        <authorList>
            <consortium name="DOE Joint Genome Institute"/>
            <person name="Riley R."/>
            <person name="Haridas S."/>
            <person name="Wolfe K.H."/>
            <person name="Lopes M.R."/>
            <person name="Hittinger C.T."/>
            <person name="Goker M."/>
            <person name="Salamov A."/>
            <person name="Wisecaver J."/>
            <person name="Long T.M."/>
            <person name="Aerts A.L."/>
            <person name="Barry K."/>
            <person name="Choi C."/>
            <person name="Clum A."/>
            <person name="Coughlan A.Y."/>
            <person name="Deshpande S."/>
            <person name="Douglass A.P."/>
            <person name="Hanson S.J."/>
            <person name="Klenk H.-P."/>
            <person name="Labutti K."/>
            <person name="Lapidus A."/>
            <person name="Lindquist E."/>
            <person name="Lipzen A."/>
            <person name="Meier-Kolthoff J.P."/>
            <person name="Ohm R.A."/>
            <person name="Otillar R.P."/>
            <person name="Pangilinan J."/>
            <person name="Peng Y."/>
            <person name="Rokas A."/>
            <person name="Rosa C.A."/>
            <person name="Scheuner C."/>
            <person name="Sibirny A.A."/>
            <person name="Slot J.C."/>
            <person name="Stielow J.B."/>
            <person name="Sun H."/>
            <person name="Kurtzman C.P."/>
            <person name="Blackwell M."/>
            <person name="Grigoriev I.V."/>
            <person name="Jeffries T.W."/>
        </authorList>
    </citation>
    <scope>NUCLEOTIDE SEQUENCE [LARGE SCALE GENOMIC DNA]</scope>
    <source>
        <strain evidence="4">DSM 1968</strain>
    </source>
</reference>
<dbReference type="InterPro" id="IPR024527">
    <property type="entry name" value="Eisosome1"/>
</dbReference>
<evidence type="ECO:0008006" key="5">
    <source>
        <dbReference type="Google" id="ProtNLM"/>
    </source>
</evidence>
<dbReference type="GeneID" id="30965238"/>
<dbReference type="Pfam" id="PF12757">
    <property type="entry name" value="Eisosome1"/>
    <property type="match status" value="1"/>
</dbReference>
<dbReference type="AlphaFoldDB" id="A0A1D2VNG9"/>
<dbReference type="STRING" id="1344418.A0A1D2VNG9"/>
<feature type="region of interest" description="Disordered" evidence="2">
    <location>
        <begin position="478"/>
        <end position="529"/>
    </location>
</feature>
<name>A0A1D2VNG9_9ASCO</name>
<protein>
    <recommendedName>
        <fullName evidence="5">Eisosome protein 1</fullName>
    </recommendedName>
</protein>
<proteinExistence type="inferred from homology"/>
<sequence>MSRTSTIRPGIYQSDGKPLSKAAIYQNNLKTGLYINPNSPSTGLPSNYKGTSAAVKAVNTDLSVPVYRRDLSSEAASAALNAKSDSSPVAWKREKVDSGAENAALKARNQSQKTTSLANSIKPFSSKSLNSSSIFANSAAKSLSSKDACSFAGERLPDLYTLDSPRTSNHKSNNKNFNINKLHEKANKNANDNIKERLSPSKINHRIGVPSTKANSIVSSQYSSAGALKSTRSNTITSDLQNSNNSSNHAKISQMDLKVLEQAKLIANQKLKQIDEQNGKTYLLGNPEFNAHAMKIAQQKANERYQKNTQLEGKINVGLGKYVNAVDVNNLARSNIAPVIEDINAAVAEQRRIDFEYEEEQRLIAEEQQRLKNENYQNALLSKRQKKEEKLEKKRNIQAQKHENKHLKEDLINENEAELRQKEQHLAQLKAQESQLQQEIEKEKSDILEKYRKEENDLILKTKNQISILKREKQLEISEDSEHAEHAEHAENVEIAHKTDVEPNTNISKPKDNSSPTTDKPPGMFLESW</sequence>
<dbReference type="PANTHER" id="PTHR28298">
    <property type="entry name" value="EISOSOME PROTEIN 1"/>
    <property type="match status" value="1"/>
</dbReference>
<dbReference type="Proteomes" id="UP000095038">
    <property type="component" value="Unassembled WGS sequence"/>
</dbReference>
<dbReference type="EMBL" id="KV454476">
    <property type="protein sequence ID" value="ODV63158.1"/>
    <property type="molecule type" value="Genomic_DNA"/>
</dbReference>
<dbReference type="InParanoid" id="A0A1D2VNG9"/>
<feature type="region of interest" description="Disordered" evidence="2">
    <location>
        <begin position="160"/>
        <end position="179"/>
    </location>
</feature>